<protein>
    <submittedName>
        <fullName evidence="2">Uncharacterized protein</fullName>
    </submittedName>
</protein>
<dbReference type="EMBL" id="KI894032">
    <property type="protein sequence ID" value="OBR84649.1"/>
    <property type="molecule type" value="Genomic_DNA"/>
</dbReference>
<dbReference type="AlphaFoldDB" id="A0A1A6A3L7"/>
<dbReference type="Proteomes" id="UP000078595">
    <property type="component" value="Chromosome 6"/>
</dbReference>
<feature type="region of interest" description="Disordered" evidence="1">
    <location>
        <begin position="139"/>
        <end position="187"/>
    </location>
</feature>
<dbReference type="KEGG" id="kdj:28969207"/>
<evidence type="ECO:0000313" key="3">
    <source>
        <dbReference type="EMBL" id="WWC62450.1"/>
    </source>
</evidence>
<keyword evidence="4" id="KW-1185">Reference proteome</keyword>
<reference evidence="3" key="2">
    <citation type="submission" date="2013-07" db="EMBL/GenBank/DDBJ databases">
        <authorList>
            <consortium name="The Broad Institute Genome Sequencing Platform"/>
            <person name="Cuomo C."/>
            <person name="Litvintseva A."/>
            <person name="Chen Y."/>
            <person name="Heitman J."/>
            <person name="Sun S."/>
            <person name="Springer D."/>
            <person name="Dromer F."/>
            <person name="Young S.K."/>
            <person name="Zeng Q."/>
            <person name="Gargeya S."/>
            <person name="Fitzgerald M."/>
            <person name="Abouelleil A."/>
            <person name="Alvarado L."/>
            <person name="Berlin A.M."/>
            <person name="Chapman S.B."/>
            <person name="Dewar J."/>
            <person name="Goldberg J."/>
            <person name="Griggs A."/>
            <person name="Gujja S."/>
            <person name="Hansen M."/>
            <person name="Howarth C."/>
            <person name="Imamovic A."/>
            <person name="Larimer J."/>
            <person name="McCowan C."/>
            <person name="Murphy C."/>
            <person name="Pearson M."/>
            <person name="Priest M."/>
            <person name="Roberts A."/>
            <person name="Saif S."/>
            <person name="Shea T."/>
            <person name="Sykes S."/>
            <person name="Wortman J."/>
            <person name="Nusbaum C."/>
            <person name="Birren B."/>
        </authorList>
    </citation>
    <scope>NUCLEOTIDE SEQUENCE</scope>
    <source>
        <strain evidence="3">CBS 10117</strain>
    </source>
</reference>
<reference evidence="2" key="1">
    <citation type="submission" date="2013-07" db="EMBL/GenBank/DDBJ databases">
        <title>The Genome Sequence of Cryptococcus dejecticola CBS10117.</title>
        <authorList>
            <consortium name="The Broad Institute Genome Sequencing Platform"/>
            <person name="Cuomo C."/>
            <person name="Litvintseva A."/>
            <person name="Chen Y."/>
            <person name="Heitman J."/>
            <person name="Sun S."/>
            <person name="Springer D."/>
            <person name="Dromer F."/>
            <person name="Young S.K."/>
            <person name="Zeng Q."/>
            <person name="Gargeya S."/>
            <person name="Fitzgerald M."/>
            <person name="Abouelleil A."/>
            <person name="Alvarado L."/>
            <person name="Berlin A.M."/>
            <person name="Chapman S.B."/>
            <person name="Dewar J."/>
            <person name="Goldberg J."/>
            <person name="Griggs A."/>
            <person name="Gujja S."/>
            <person name="Hansen M."/>
            <person name="Howarth C."/>
            <person name="Imamovic A."/>
            <person name="Larimer J."/>
            <person name="McCowan C."/>
            <person name="Murphy C."/>
            <person name="Pearson M."/>
            <person name="Priest M."/>
            <person name="Roberts A."/>
            <person name="Saif S."/>
            <person name="Shea T."/>
            <person name="Sykes S."/>
            <person name="Wortman J."/>
            <person name="Nusbaum C."/>
            <person name="Birren B."/>
        </authorList>
    </citation>
    <scope>NUCLEOTIDE SEQUENCE [LARGE SCALE GENOMIC DNA]</scope>
    <source>
        <strain evidence="2">CBS 10117</strain>
    </source>
</reference>
<feature type="compositionally biased region" description="Polar residues" evidence="1">
    <location>
        <begin position="1"/>
        <end position="22"/>
    </location>
</feature>
<evidence type="ECO:0000313" key="2">
    <source>
        <dbReference type="EMBL" id="OBR84649.1"/>
    </source>
</evidence>
<evidence type="ECO:0000313" key="4">
    <source>
        <dbReference type="Proteomes" id="UP000078595"/>
    </source>
</evidence>
<dbReference type="RefSeq" id="XP_018262491.1">
    <property type="nucleotide sequence ID" value="XM_018408800.1"/>
</dbReference>
<sequence length="382" mass="41309">MALVSTQAPSTWTPSGPSNDYGSSYDLPDRSGKMNADGTLTEEGRGYFNDQRKALQETIRQSATDAESKELTDYAIGLIQRTIEDGYDLPEHEEWAVKDFESWTERAPRQAYAALEAYQAIMNKKNRKLFREAAGTRTVPDTVDSETGPLPITWATPRGPSDGLTQYPSEGIVDSDSDSGSSSSTAMVPYNASSNAVATITAPDTQYASNDPTMYHLRTIGKTAHPSLLPGVSLDSEVEGEDATTARKSAIVPHKQSFSKPMADWLASRQMLPASALSGGSGTGQSRSPFAQSDATDSQFPSSMRKLSARAKSLVDDLLDTMDMSRTDVAQGRIEDADGRGHRDFTLGDGWRKDGARTQFSCSTAQRGPHQISMSTSYTVTA</sequence>
<organism evidence="2">
    <name type="scientific">Kwoniella dejecticola CBS 10117</name>
    <dbReference type="NCBI Taxonomy" id="1296121"/>
    <lineage>
        <taxon>Eukaryota</taxon>
        <taxon>Fungi</taxon>
        <taxon>Dikarya</taxon>
        <taxon>Basidiomycota</taxon>
        <taxon>Agaricomycotina</taxon>
        <taxon>Tremellomycetes</taxon>
        <taxon>Tremellales</taxon>
        <taxon>Cryptococcaceae</taxon>
        <taxon>Kwoniella</taxon>
    </lineage>
</organism>
<evidence type="ECO:0000256" key="1">
    <source>
        <dbReference type="SAM" id="MobiDB-lite"/>
    </source>
</evidence>
<feature type="compositionally biased region" description="Polar residues" evidence="1">
    <location>
        <begin position="284"/>
        <end position="302"/>
    </location>
</feature>
<dbReference type="OrthoDB" id="10591042at2759"/>
<dbReference type="GeneID" id="28969207"/>
<accession>A0A1A6A3L7</accession>
<dbReference type="EMBL" id="CP144535">
    <property type="protein sequence ID" value="WWC62450.1"/>
    <property type="molecule type" value="Genomic_DNA"/>
</dbReference>
<dbReference type="VEuPathDB" id="FungiDB:I303_05508"/>
<reference evidence="3" key="3">
    <citation type="submission" date="2024-02" db="EMBL/GenBank/DDBJ databases">
        <title>Comparative genomics of Cryptococcus and Kwoniella reveals pathogenesis evolution and contrasting modes of karyotype evolution via chromosome fusion or intercentromeric recombination.</title>
        <authorList>
            <person name="Coelho M.A."/>
            <person name="David-Palma M."/>
            <person name="Shea T."/>
            <person name="Bowers K."/>
            <person name="McGinley-Smith S."/>
            <person name="Mohammad A.W."/>
            <person name="Gnirke A."/>
            <person name="Yurkov A.M."/>
            <person name="Nowrousian M."/>
            <person name="Sun S."/>
            <person name="Cuomo C.A."/>
            <person name="Heitman J."/>
        </authorList>
    </citation>
    <scope>NUCLEOTIDE SEQUENCE</scope>
    <source>
        <strain evidence="3">CBS 10117</strain>
    </source>
</reference>
<proteinExistence type="predicted"/>
<gene>
    <name evidence="2" type="ORF">I303_05508</name>
    <name evidence="3" type="ORF">I303_105046</name>
</gene>
<name>A0A1A6A3L7_9TREE</name>
<feature type="region of interest" description="Disordered" evidence="1">
    <location>
        <begin position="1"/>
        <end position="44"/>
    </location>
</feature>
<feature type="region of interest" description="Disordered" evidence="1">
    <location>
        <begin position="276"/>
        <end position="304"/>
    </location>
</feature>